<dbReference type="STRING" id="1679444.PYTT_2535"/>
<evidence type="ECO:0000256" key="4">
    <source>
        <dbReference type="ARBA" id="ARBA00023295"/>
    </source>
</evidence>
<dbReference type="InterPro" id="IPR013780">
    <property type="entry name" value="Glyco_hydro_b"/>
</dbReference>
<comment type="similarity">
    <text evidence="5">Belongs to the glycosyl hydrolase.</text>
</comment>
<evidence type="ECO:0000256" key="2">
    <source>
        <dbReference type="ARBA" id="ARBA00012755"/>
    </source>
</evidence>
<feature type="active site" description="Proton donor" evidence="6">
    <location>
        <position position="539"/>
    </location>
</feature>
<feature type="binding site" evidence="7">
    <location>
        <position position="539"/>
    </location>
    <ligand>
        <name>substrate</name>
    </ligand>
</feature>
<keyword evidence="3 5" id="KW-0378">Hydrolase</keyword>
<gene>
    <name evidence="11" type="ORF">PYTT_2535</name>
</gene>
<evidence type="ECO:0000256" key="6">
    <source>
        <dbReference type="PIRSR" id="PIRSR005536-1"/>
    </source>
</evidence>
<dbReference type="FunFam" id="3.20.20.70:FF:000118">
    <property type="entry name" value="Alpha-galactosidase"/>
    <property type="match status" value="1"/>
</dbReference>
<dbReference type="EC" id="3.2.1.22" evidence="2 5"/>
<dbReference type="AlphaFoldDB" id="A0A1C7PCN9"/>
<dbReference type="PIRSF" id="PIRSF005536">
    <property type="entry name" value="Agal"/>
    <property type="match status" value="1"/>
</dbReference>
<feature type="chain" id="PRO_5014266497" description="Alpha-galactosidase" evidence="8">
    <location>
        <begin position="22"/>
        <end position="732"/>
    </location>
</feature>
<dbReference type="Gene3D" id="2.70.98.60">
    <property type="entry name" value="alpha-galactosidase from lactobacil brevis"/>
    <property type="match status" value="1"/>
</dbReference>
<dbReference type="GO" id="GO:0004557">
    <property type="term" value="F:alpha-galactosidase activity"/>
    <property type="evidence" value="ECO:0007669"/>
    <property type="project" value="UniProtKB-UniRule"/>
</dbReference>
<dbReference type="InterPro" id="IPR000111">
    <property type="entry name" value="Glyco_hydro_27/36_CS"/>
</dbReference>
<feature type="binding site" evidence="7">
    <location>
        <begin position="467"/>
        <end position="471"/>
    </location>
    <ligand>
        <name>substrate</name>
    </ligand>
</feature>
<dbReference type="OrthoDB" id="9758822at2"/>
<accession>A0A1C7PCN9</accession>
<evidence type="ECO:0000256" key="1">
    <source>
        <dbReference type="ARBA" id="ARBA00001255"/>
    </source>
</evidence>
<evidence type="ECO:0000259" key="9">
    <source>
        <dbReference type="Pfam" id="PF16874"/>
    </source>
</evidence>
<dbReference type="Gene3D" id="2.60.40.1180">
    <property type="entry name" value="Golgi alpha-mannosidase II"/>
    <property type="match status" value="1"/>
</dbReference>
<dbReference type="Proteomes" id="UP000176204">
    <property type="component" value="Chromosome I"/>
</dbReference>
<feature type="active site" description="Nucleophile" evidence="6">
    <location>
        <position position="469"/>
    </location>
</feature>
<evidence type="ECO:0000256" key="7">
    <source>
        <dbReference type="PIRSR" id="PIRSR005536-2"/>
    </source>
</evidence>
<comment type="catalytic activity">
    <reaction evidence="1 5">
        <text>Hydrolysis of terminal, non-reducing alpha-D-galactose residues in alpha-D-galactosides, including galactose oligosaccharides, galactomannans and galactolipids.</text>
        <dbReference type="EC" id="3.2.1.22"/>
    </reaction>
</comment>
<organism evidence="11 12">
    <name type="scientific">Akkermansia glycaniphila</name>
    <dbReference type="NCBI Taxonomy" id="1679444"/>
    <lineage>
        <taxon>Bacteria</taxon>
        <taxon>Pseudomonadati</taxon>
        <taxon>Verrucomicrobiota</taxon>
        <taxon>Verrucomicrobiia</taxon>
        <taxon>Verrucomicrobiales</taxon>
        <taxon>Akkermansiaceae</taxon>
        <taxon>Akkermansia</taxon>
    </lineage>
</organism>
<feature type="signal peptide" evidence="8">
    <location>
        <begin position="1"/>
        <end position="21"/>
    </location>
</feature>
<dbReference type="InterPro" id="IPR017853">
    <property type="entry name" value="GH"/>
</dbReference>
<dbReference type="InterPro" id="IPR002252">
    <property type="entry name" value="Glyco_hydro_36"/>
</dbReference>
<dbReference type="PRINTS" id="PR00743">
    <property type="entry name" value="GLHYDRLASE36"/>
</dbReference>
<reference evidence="12" key="1">
    <citation type="submission" date="2016-09" db="EMBL/GenBank/DDBJ databases">
        <authorList>
            <person name="Koehorst J."/>
        </authorList>
    </citation>
    <scope>NUCLEOTIDE SEQUENCE [LARGE SCALE GENOMIC DNA]</scope>
</reference>
<dbReference type="PANTHER" id="PTHR43053">
    <property type="entry name" value="GLYCOSIDASE FAMILY 31"/>
    <property type="match status" value="1"/>
</dbReference>
<protein>
    <recommendedName>
        <fullName evidence="2 5">Alpha-galactosidase</fullName>
        <ecNumber evidence="2 5">3.2.1.22</ecNumber>
    </recommendedName>
</protein>
<dbReference type="CDD" id="cd14791">
    <property type="entry name" value="GH36"/>
    <property type="match status" value="1"/>
</dbReference>
<dbReference type="InterPro" id="IPR031704">
    <property type="entry name" value="Glyco_hydro_36_N"/>
</dbReference>
<feature type="binding site" evidence="7">
    <location>
        <position position="433"/>
    </location>
    <ligand>
        <name>substrate</name>
    </ligand>
</feature>
<dbReference type="InterPro" id="IPR031705">
    <property type="entry name" value="Glyco_hydro_36_C"/>
</dbReference>
<feature type="binding site" evidence="7">
    <location>
        <begin position="353"/>
        <end position="354"/>
    </location>
    <ligand>
        <name>substrate</name>
    </ligand>
</feature>
<dbReference type="Pfam" id="PF02065">
    <property type="entry name" value="Melibiase"/>
    <property type="match status" value="1"/>
</dbReference>
<feature type="domain" description="Glycosyl hydrolase family 36 C-terminal" evidence="9">
    <location>
        <begin position="640"/>
        <end position="729"/>
    </location>
</feature>
<feature type="binding site" evidence="7">
    <location>
        <position position="185"/>
    </location>
    <ligand>
        <name>substrate</name>
    </ligand>
</feature>
<dbReference type="InterPro" id="IPR013785">
    <property type="entry name" value="Aldolase_TIM"/>
</dbReference>
<dbReference type="PANTHER" id="PTHR43053:SF3">
    <property type="entry name" value="ALPHA-GALACTOSIDASE C-RELATED"/>
    <property type="match status" value="1"/>
</dbReference>
<evidence type="ECO:0000256" key="5">
    <source>
        <dbReference type="PIRNR" id="PIRNR005536"/>
    </source>
</evidence>
<keyword evidence="4 5" id="KW-0326">Glycosidase</keyword>
<feature type="domain" description="Glycosyl hydrolase family 36 N-terminal" evidence="10">
    <location>
        <begin position="43"/>
        <end position="274"/>
    </location>
</feature>
<dbReference type="InterPro" id="IPR050985">
    <property type="entry name" value="Alpha-glycosidase_related"/>
</dbReference>
<keyword evidence="12" id="KW-1185">Reference proteome</keyword>
<dbReference type="PROSITE" id="PS00512">
    <property type="entry name" value="ALPHA_GALACTOSIDASE"/>
    <property type="match status" value="1"/>
</dbReference>
<dbReference type="InterPro" id="IPR038417">
    <property type="entry name" value="Alpga-gal_N_sf"/>
</dbReference>
<dbReference type="Gene3D" id="3.20.20.70">
    <property type="entry name" value="Aldolase class I"/>
    <property type="match status" value="1"/>
</dbReference>
<dbReference type="PATRIC" id="fig|1679444.3.peg.2734"/>
<proteinExistence type="inferred from homology"/>
<feature type="binding site" evidence="7">
    <location>
        <position position="517"/>
    </location>
    <ligand>
        <name>substrate</name>
    </ligand>
</feature>
<dbReference type="GO" id="GO:0016052">
    <property type="term" value="P:carbohydrate catabolic process"/>
    <property type="evidence" value="ECO:0007669"/>
    <property type="project" value="InterPro"/>
</dbReference>
<dbReference type="KEGG" id="agl:PYTT_2535"/>
<dbReference type="Pfam" id="PF16874">
    <property type="entry name" value="Glyco_hydro_36C"/>
    <property type="match status" value="1"/>
</dbReference>
<sequence length="732" mass="82443">MTTQVLLATAIASLSLGSASADQKIDLKTKSSQMSFDIKNSGQLYRCYFGRKLANQDDARLNSSSSTLAYPTLWNANEGWANASGEYNISITQGDGRVSLDLVLDSYKVSTPTPGQELAVFEFRDTHYPVRVRLSVLAHEDSDVFEQWIEITNNGKDAITIDEAASGHLKVKGTRYYVSTFSGTWGGESFISEEEVKQGNILERSSHTGTRTAQEGTPGFILSLNGPAQEDEGEVFLGALAWSGNYDLRFKHSPNHHMFASFGANLCQSPYRLEADRTLTLPRWIVTYSDKGKGEATRQLHRWARAGGIQKGTSERDTLLNSWEGAHFNFDEPLLHKMMERSADMGLELFVLDDGWFANKYPRNYDNAGLGDWTVNKKKLPNGVEGLVKVAKDNKIKFGIWVEPEMVNPKSELYETHPDWVIKLPHRPLREERSQLVLDLSNPAVQDYIIKCMDDLLSGNPEIAYIKWDCNRTVWDPGSTYLSDANQKNLHVDYVNGYYRIMDELVKKHPSVIFQACASGGGRADFGAMKYHHEFWVSDNTDPYDRIFMQWGVGHLFPAISMASHVTVSPCHQTSRSTPLKFRFDVASAARLGFELQPQNLTQDEVTFSKKALTEYKRIRPVVQLGDLYRLRSPYDTKEASLMYVKEESGKQRAVVFAYLLSRLQADSTSPIRLKGLKPDKRYKVTELNVDHSGKRTFLDGKEVGGDYLMGNGISFGWGKELQSCVIELQEI</sequence>
<evidence type="ECO:0000256" key="3">
    <source>
        <dbReference type="ARBA" id="ARBA00022801"/>
    </source>
</evidence>
<dbReference type="Pfam" id="PF16875">
    <property type="entry name" value="Glyco_hydro_36N"/>
    <property type="match status" value="1"/>
</dbReference>
<evidence type="ECO:0000313" key="12">
    <source>
        <dbReference type="Proteomes" id="UP000176204"/>
    </source>
</evidence>
<dbReference type="RefSeq" id="WP_067775028.1">
    <property type="nucleotide sequence ID" value="NZ_LIGX01000020.1"/>
</dbReference>
<evidence type="ECO:0000313" key="11">
    <source>
        <dbReference type="EMBL" id="SEI01043.1"/>
    </source>
</evidence>
<dbReference type="SUPFAM" id="SSF51445">
    <property type="entry name" value="(Trans)glycosidases"/>
    <property type="match status" value="1"/>
</dbReference>
<dbReference type="EMBL" id="LT629973">
    <property type="protein sequence ID" value="SEI01043.1"/>
    <property type="molecule type" value="Genomic_DNA"/>
</dbReference>
<name>A0A1C7PCN9_9BACT</name>
<evidence type="ECO:0000256" key="8">
    <source>
        <dbReference type="SAM" id="SignalP"/>
    </source>
</evidence>
<evidence type="ECO:0000259" key="10">
    <source>
        <dbReference type="Pfam" id="PF16875"/>
    </source>
</evidence>
<keyword evidence="8" id="KW-0732">Signal</keyword>